<sequence>MSVKKFDALLLLSFGGPEQPDDVMPFLENVTRGRGVPRERLEAVAEHYYHLGGRSPINQCNRDMITALDAELLARGRDLPIYFGNRNWYPFVADTVEQMYRDGHRRVLVFGTSAWDGYSGSVQYHEDIAGALDELTRRIPDSADDPMLLRKLPQFCTEPGFLNACENAVRAAFESLPADPAPRLVFTAHSIPLAADRKYGPVIDGRGIYSRQVADASAEVARRLGIDDYDQVWQSRSGPPQVPWYEPDICDHLTVLADSGVQSVVVFPIGFISDHVEVVWDLDNEARTLCAERGLGFLRAATVGTDPTFVSLIADLTERYADSGGDLDAPGIGDNGQVNVSSDVLRPSDTSPGGIQNFRFP</sequence>
<dbReference type="InterPro" id="IPR033659">
    <property type="entry name" value="Ferrochelatase_N"/>
</dbReference>
<dbReference type="Gene3D" id="3.40.50.1400">
    <property type="match status" value="2"/>
</dbReference>
<comment type="caution">
    <text evidence="7">Lacks conserved residue(s) required for the propagation of feature annotation.</text>
</comment>
<dbReference type="UniPathway" id="UPA00252"/>
<keyword evidence="7" id="KW-0963">Cytoplasm</keyword>
<evidence type="ECO:0000313" key="10">
    <source>
        <dbReference type="EMBL" id="QHN41987.1"/>
    </source>
</evidence>
<organism evidence="10">
    <name type="scientific">Gordonia amarae</name>
    <dbReference type="NCBI Taxonomy" id="36821"/>
    <lineage>
        <taxon>Bacteria</taxon>
        <taxon>Bacillati</taxon>
        <taxon>Actinomycetota</taxon>
        <taxon>Actinomycetes</taxon>
        <taxon>Mycobacteriales</taxon>
        <taxon>Gordoniaceae</taxon>
        <taxon>Gordonia</taxon>
    </lineage>
</organism>
<evidence type="ECO:0000256" key="2">
    <source>
        <dbReference type="ARBA" id="ARBA00023004"/>
    </source>
</evidence>
<keyword evidence="2 7" id="KW-0408">Iron</keyword>
<keyword evidence="4 7" id="KW-0456">Lyase</keyword>
<reference evidence="10" key="1">
    <citation type="journal article" date="2021" name="Nat. Microbiol.">
        <title>Cocultivation of an ultrasmall environmental parasitic bacterium with lytic ability against bacteria associated with wastewater foams.</title>
        <authorList>
            <person name="Batinovic S."/>
            <person name="Rose J.J.A."/>
            <person name="Ratcliffe J."/>
            <person name="Seviour R.J."/>
            <person name="Petrovski S."/>
        </authorList>
    </citation>
    <scope>NUCLEOTIDE SEQUENCE</scope>
    <source>
        <strain evidence="10">CON44</strain>
    </source>
</reference>
<dbReference type="PANTHER" id="PTHR11108:SF1">
    <property type="entry name" value="FERROCHELATASE, MITOCHONDRIAL"/>
    <property type="match status" value="1"/>
</dbReference>
<evidence type="ECO:0000256" key="5">
    <source>
        <dbReference type="ARBA" id="ARBA00023244"/>
    </source>
</evidence>
<evidence type="ECO:0000256" key="3">
    <source>
        <dbReference type="ARBA" id="ARBA00023133"/>
    </source>
</evidence>
<evidence type="ECO:0000256" key="4">
    <source>
        <dbReference type="ARBA" id="ARBA00023239"/>
    </source>
</evidence>
<evidence type="ECO:0000256" key="8">
    <source>
        <dbReference type="RuleBase" id="RU004185"/>
    </source>
</evidence>
<comment type="subcellular location">
    <subcellularLocation>
        <location evidence="7">Cytoplasm</location>
    </subcellularLocation>
</comment>
<feature type="binding site" evidence="7">
    <location>
        <position position="277"/>
    </location>
    <ligand>
        <name>Fe(2+)</name>
        <dbReference type="ChEBI" id="CHEBI:29033"/>
    </ligand>
</feature>
<dbReference type="GO" id="GO:0005737">
    <property type="term" value="C:cytoplasm"/>
    <property type="evidence" value="ECO:0007669"/>
    <property type="project" value="UniProtKB-SubCell"/>
</dbReference>
<name>A0A857MRA3_9ACTN</name>
<dbReference type="GO" id="GO:0006783">
    <property type="term" value="P:heme biosynthetic process"/>
    <property type="evidence" value="ECO:0007669"/>
    <property type="project" value="UniProtKB-UniRule"/>
</dbReference>
<dbReference type="InterPro" id="IPR001015">
    <property type="entry name" value="Ferrochelatase"/>
</dbReference>
<feature type="binding site" evidence="7">
    <location>
        <position position="124"/>
    </location>
    <ligand>
        <name>Fe-coproporphyrin III</name>
        <dbReference type="ChEBI" id="CHEBI:68438"/>
    </ligand>
</feature>
<comment type="similarity">
    <text evidence="7 8">Belongs to the ferrochelatase family.</text>
</comment>
<feature type="region of interest" description="Disordered" evidence="9">
    <location>
        <begin position="338"/>
        <end position="361"/>
    </location>
</feature>
<dbReference type="GO" id="GO:0046872">
    <property type="term" value="F:metal ion binding"/>
    <property type="evidence" value="ECO:0007669"/>
    <property type="project" value="UniProtKB-KW"/>
</dbReference>
<dbReference type="Pfam" id="PF00762">
    <property type="entry name" value="Ferrochelatase"/>
    <property type="match status" value="1"/>
</dbReference>
<feature type="compositionally biased region" description="Polar residues" evidence="9">
    <location>
        <begin position="338"/>
        <end position="354"/>
    </location>
</feature>
<evidence type="ECO:0000256" key="1">
    <source>
        <dbReference type="ARBA" id="ARBA00004744"/>
    </source>
</evidence>
<dbReference type="InterPro" id="IPR033644">
    <property type="entry name" value="Ferrochelatase_C"/>
</dbReference>
<dbReference type="EMBL" id="CP045810">
    <property type="protein sequence ID" value="QHN41987.1"/>
    <property type="molecule type" value="Genomic_DNA"/>
</dbReference>
<keyword evidence="3 7" id="KW-0350">Heme biosynthesis</keyword>
<dbReference type="SUPFAM" id="SSF53800">
    <property type="entry name" value="Chelatase"/>
    <property type="match status" value="1"/>
</dbReference>
<dbReference type="NCBIfam" id="NF000689">
    <property type="entry name" value="PRK00035.2-1"/>
    <property type="match status" value="1"/>
</dbReference>
<feature type="binding site" evidence="7">
    <location>
        <position position="189"/>
    </location>
    <ligand>
        <name>Fe(2+)</name>
        <dbReference type="ChEBI" id="CHEBI:29033"/>
    </ligand>
</feature>
<evidence type="ECO:0000256" key="6">
    <source>
        <dbReference type="ARBA" id="ARBA00024536"/>
    </source>
</evidence>
<keyword evidence="5 7" id="KW-0627">Porphyrin biosynthesis</keyword>
<gene>
    <name evidence="7" type="primary">cpfC</name>
    <name evidence="10" type="ORF">GII30_12120</name>
</gene>
<feature type="binding site" evidence="7">
    <location>
        <position position="55"/>
    </location>
    <ligand>
        <name>Fe-coproporphyrin III</name>
        <dbReference type="ChEBI" id="CHEBI:68438"/>
    </ligand>
</feature>
<accession>A0A857MRA3</accession>
<comment type="catalytic activity">
    <reaction evidence="6">
        <text>Fe-coproporphyrin III + 2 H(+) = coproporphyrin III + Fe(2+)</text>
        <dbReference type="Rhea" id="RHEA:49572"/>
        <dbReference type="ChEBI" id="CHEBI:15378"/>
        <dbReference type="ChEBI" id="CHEBI:29033"/>
        <dbReference type="ChEBI" id="CHEBI:68438"/>
        <dbReference type="ChEBI" id="CHEBI:131725"/>
        <dbReference type="EC" id="4.99.1.9"/>
    </reaction>
    <physiologicalReaction direction="right-to-left" evidence="6">
        <dbReference type="Rhea" id="RHEA:49574"/>
    </physiologicalReaction>
</comment>
<proteinExistence type="inferred from homology"/>
<protein>
    <recommendedName>
        <fullName evidence="7">Coproporphyrin III ferrochelatase</fullName>
        <ecNumber evidence="7">4.99.1.9</ecNumber>
    </recommendedName>
</protein>
<comment type="pathway">
    <text evidence="1 7">Porphyrin-containing compound metabolism; protoheme biosynthesis.</text>
</comment>
<dbReference type="HAMAP" id="MF_00323">
    <property type="entry name" value="Ferrochelatase"/>
    <property type="match status" value="1"/>
</dbReference>
<dbReference type="GO" id="GO:0004325">
    <property type="term" value="F:ferrochelatase activity"/>
    <property type="evidence" value="ECO:0007669"/>
    <property type="project" value="UniProtKB-UniRule"/>
</dbReference>
<evidence type="ECO:0000256" key="9">
    <source>
        <dbReference type="SAM" id="MobiDB-lite"/>
    </source>
</evidence>
<dbReference type="CDD" id="cd00419">
    <property type="entry name" value="Ferrochelatase_C"/>
    <property type="match status" value="1"/>
</dbReference>
<dbReference type="PANTHER" id="PTHR11108">
    <property type="entry name" value="FERROCHELATASE"/>
    <property type="match status" value="1"/>
</dbReference>
<dbReference type="EC" id="4.99.1.9" evidence="7"/>
<dbReference type="AlphaFoldDB" id="A0A857MRA3"/>
<keyword evidence="7" id="KW-0479">Metal-binding</keyword>
<evidence type="ECO:0000256" key="7">
    <source>
        <dbReference type="HAMAP-Rule" id="MF_00323"/>
    </source>
</evidence>
<comment type="function">
    <text evidence="7">Involved in coproporphyrin-dependent heme b biosynthesis. Catalyzes the insertion of ferrous iron into coproporphyrin III to form Fe-coproporphyrin III.</text>
</comment>
<dbReference type="CDD" id="cd03411">
    <property type="entry name" value="Ferrochelatase_N"/>
    <property type="match status" value="1"/>
</dbReference>